<sequence length="116" mass="12594">MALARLACAARPAACAARAAAVPRAASAFAGAPVRGLKVFVNDVNAVSAVQEAKVDFRAKQGVKDINKRKRESRYYIKPTKQREGARSNKTFYTGVREVETVMARVLDEHKNVGFG</sequence>
<dbReference type="AlphaFoldDB" id="A0A5A8DSX7"/>
<accession>A0A5A8DSX7</accession>
<proteinExistence type="predicted"/>
<evidence type="ECO:0000313" key="1">
    <source>
        <dbReference type="EMBL" id="KAA0147245.1"/>
    </source>
</evidence>
<dbReference type="EMBL" id="VLTM01000115">
    <property type="protein sequence ID" value="KAA0151315.1"/>
    <property type="molecule type" value="Genomic_DNA"/>
</dbReference>
<reference evidence="5 6" key="1">
    <citation type="submission" date="2019-07" db="EMBL/GenBank/DDBJ databases">
        <title>Genomes of Cafeteria roenbergensis.</title>
        <authorList>
            <person name="Fischer M.G."/>
            <person name="Hackl T."/>
            <person name="Roman M."/>
        </authorList>
    </citation>
    <scope>NUCLEOTIDE SEQUENCE [LARGE SCALE GENOMIC DNA]</scope>
    <source>
        <strain evidence="1 6">BVI</strain>
        <strain evidence="2">Cflag</strain>
        <strain evidence="4 5">E4-10P</strain>
        <strain evidence="3 7">RCC970-E3</strain>
    </source>
</reference>
<evidence type="ECO:0000313" key="5">
    <source>
        <dbReference type="Proteomes" id="UP000322899"/>
    </source>
</evidence>
<gene>
    <name evidence="4" type="ORF">FNF27_07169</name>
    <name evidence="3" type="ORF">FNF28_03350</name>
    <name evidence="1" type="ORF">FNF29_07506</name>
    <name evidence="2" type="ORF">FNF31_06851</name>
</gene>
<dbReference type="Proteomes" id="UP000322899">
    <property type="component" value="Unassembled WGS sequence"/>
</dbReference>
<dbReference type="Proteomes" id="UP000325113">
    <property type="component" value="Unassembled WGS sequence"/>
</dbReference>
<protein>
    <submittedName>
        <fullName evidence="4">Uncharacterized protein</fullName>
    </submittedName>
</protein>
<dbReference type="EMBL" id="VLTL01000044">
    <property type="protein sequence ID" value="KAA0165844.1"/>
    <property type="molecule type" value="Genomic_DNA"/>
</dbReference>
<evidence type="ECO:0000313" key="2">
    <source>
        <dbReference type="EMBL" id="KAA0151315.1"/>
    </source>
</evidence>
<evidence type="ECO:0000313" key="4">
    <source>
        <dbReference type="EMBL" id="KAA0168289.1"/>
    </source>
</evidence>
<comment type="caution">
    <text evidence="4">The sequence shown here is derived from an EMBL/GenBank/DDBJ whole genome shotgun (WGS) entry which is preliminary data.</text>
</comment>
<dbReference type="EMBL" id="VLTO01000076">
    <property type="protein sequence ID" value="KAA0168289.1"/>
    <property type="molecule type" value="Genomic_DNA"/>
</dbReference>
<evidence type="ECO:0000313" key="7">
    <source>
        <dbReference type="Proteomes" id="UP000324907"/>
    </source>
</evidence>
<dbReference type="Proteomes" id="UP000323011">
    <property type="component" value="Unassembled WGS sequence"/>
</dbReference>
<dbReference type="EMBL" id="VLTN01000070">
    <property type="protein sequence ID" value="KAA0147245.1"/>
    <property type="molecule type" value="Genomic_DNA"/>
</dbReference>
<name>A0A5A8DSX7_CAFRO</name>
<keyword evidence="6" id="KW-1185">Reference proteome</keyword>
<evidence type="ECO:0000313" key="6">
    <source>
        <dbReference type="Proteomes" id="UP000323011"/>
    </source>
</evidence>
<organism evidence="4 5">
    <name type="scientific">Cafeteria roenbergensis</name>
    <name type="common">Marine flagellate</name>
    <dbReference type="NCBI Taxonomy" id="33653"/>
    <lineage>
        <taxon>Eukaryota</taxon>
        <taxon>Sar</taxon>
        <taxon>Stramenopiles</taxon>
        <taxon>Bigyra</taxon>
        <taxon>Opalozoa</taxon>
        <taxon>Bicosoecida</taxon>
        <taxon>Cafeteriaceae</taxon>
        <taxon>Cafeteria</taxon>
    </lineage>
</organism>
<dbReference type="Proteomes" id="UP000324907">
    <property type="component" value="Unassembled WGS sequence"/>
</dbReference>
<evidence type="ECO:0000313" key="3">
    <source>
        <dbReference type="EMBL" id="KAA0165844.1"/>
    </source>
</evidence>